<dbReference type="Pfam" id="PF25568">
    <property type="entry name" value="AAA_lid_At3g28540"/>
    <property type="match status" value="1"/>
</dbReference>
<reference evidence="2 3" key="1">
    <citation type="submission" date="2024-11" db="EMBL/GenBank/DDBJ databases">
        <title>Chromosome-level genome assembly of Eucalyptus globulus Labill. provides insights into its genome evolution.</title>
        <authorList>
            <person name="Li X."/>
        </authorList>
    </citation>
    <scope>NUCLEOTIDE SEQUENCE [LARGE SCALE GENOMIC DNA]</scope>
    <source>
        <strain evidence="2">CL2024</strain>
        <tissue evidence="2">Fresh tender leaves</tissue>
    </source>
</reference>
<dbReference type="EMBL" id="JBJKBG010000010">
    <property type="protein sequence ID" value="KAL3720194.1"/>
    <property type="molecule type" value="Genomic_DNA"/>
</dbReference>
<evidence type="ECO:0000259" key="1">
    <source>
        <dbReference type="Pfam" id="PF25568"/>
    </source>
</evidence>
<name>A0ABD3J0X1_EUCGL</name>
<dbReference type="PANTHER" id="PTHR23070">
    <property type="entry name" value="BCS1 AAA-TYPE ATPASE"/>
    <property type="match status" value="1"/>
</dbReference>
<accession>A0ABD3J0X1</accession>
<keyword evidence="3" id="KW-1185">Reference proteome</keyword>
<comment type="caution">
    <text evidence="2">The sequence shown here is derived from an EMBL/GenBank/DDBJ whole genome shotgun (WGS) entry which is preliminary data.</text>
</comment>
<gene>
    <name evidence="2" type="ORF">ACJRO7_005080</name>
</gene>
<dbReference type="InterPro" id="IPR050747">
    <property type="entry name" value="Mitochondrial_chaperone_BCS1"/>
</dbReference>
<evidence type="ECO:0000313" key="3">
    <source>
        <dbReference type="Proteomes" id="UP001634007"/>
    </source>
</evidence>
<dbReference type="AlphaFoldDB" id="A0ABD3J0X1"/>
<dbReference type="InterPro" id="IPR058017">
    <property type="entry name" value="At3g28540-like_C"/>
</dbReference>
<protein>
    <recommendedName>
        <fullName evidence="1">AAA+ ATPase At3g28540-like C-terminal domain-containing protein</fullName>
    </recommendedName>
</protein>
<organism evidence="2 3">
    <name type="scientific">Eucalyptus globulus</name>
    <name type="common">Tasmanian blue gum</name>
    <dbReference type="NCBI Taxonomy" id="34317"/>
    <lineage>
        <taxon>Eukaryota</taxon>
        <taxon>Viridiplantae</taxon>
        <taxon>Streptophyta</taxon>
        <taxon>Embryophyta</taxon>
        <taxon>Tracheophyta</taxon>
        <taxon>Spermatophyta</taxon>
        <taxon>Magnoliopsida</taxon>
        <taxon>eudicotyledons</taxon>
        <taxon>Gunneridae</taxon>
        <taxon>Pentapetalae</taxon>
        <taxon>rosids</taxon>
        <taxon>malvids</taxon>
        <taxon>Myrtales</taxon>
        <taxon>Myrtaceae</taxon>
        <taxon>Myrtoideae</taxon>
        <taxon>Eucalypteae</taxon>
        <taxon>Eucalyptus</taxon>
    </lineage>
</organism>
<dbReference type="Gene3D" id="6.10.280.40">
    <property type="match status" value="1"/>
</dbReference>
<dbReference type="Proteomes" id="UP001634007">
    <property type="component" value="Unassembled WGS sequence"/>
</dbReference>
<proteinExistence type="predicted"/>
<evidence type="ECO:0000313" key="2">
    <source>
        <dbReference type="EMBL" id="KAL3720194.1"/>
    </source>
</evidence>
<feature type="domain" description="AAA+ ATPase At3g28540-like C-terminal" evidence="1">
    <location>
        <begin position="10"/>
        <end position="77"/>
    </location>
</feature>
<sequence length="83" mass="9761">MDKHIEMSYCRFKWFKVLVRNYLGVKLHLQFAMVTQLLDETKMTPADMAENLMPKSDDENEEAYLEGLIEALEKAKEDVRIHA</sequence>